<evidence type="ECO:0000313" key="2">
    <source>
        <dbReference type="Proteomes" id="UP000619545"/>
    </source>
</evidence>
<comment type="caution">
    <text evidence="1">The sequence shown here is derived from an EMBL/GenBank/DDBJ whole genome shotgun (WGS) entry which is preliminary data.</text>
</comment>
<dbReference type="EMBL" id="DUJS01000002">
    <property type="protein sequence ID" value="HII69920.1"/>
    <property type="molecule type" value="Genomic_DNA"/>
</dbReference>
<dbReference type="RefSeq" id="WP_011019220.1">
    <property type="nucleotide sequence ID" value="NZ_DUJS01000002.1"/>
</dbReference>
<accession>A0A832WK90</accession>
<proteinExistence type="predicted"/>
<dbReference type="Proteomes" id="UP000619545">
    <property type="component" value="Unassembled WGS sequence"/>
</dbReference>
<reference evidence="1" key="1">
    <citation type="journal article" date="2020" name="bioRxiv">
        <title>A rank-normalized archaeal taxonomy based on genome phylogeny resolves widespread incomplete and uneven classifications.</title>
        <authorList>
            <person name="Rinke C."/>
            <person name="Chuvochina M."/>
            <person name="Mussig A.J."/>
            <person name="Chaumeil P.-A."/>
            <person name="Waite D.W."/>
            <person name="Whitman W.B."/>
            <person name="Parks D.H."/>
            <person name="Hugenholtz P."/>
        </authorList>
    </citation>
    <scope>NUCLEOTIDE SEQUENCE</scope>
    <source>
        <strain evidence="1">UBA8853</strain>
    </source>
</reference>
<evidence type="ECO:0000313" key="1">
    <source>
        <dbReference type="EMBL" id="HII69920.1"/>
    </source>
</evidence>
<gene>
    <name evidence="1" type="ORF">HA336_01640</name>
</gene>
<protein>
    <submittedName>
        <fullName evidence="1">Uncharacterized protein</fullName>
    </submittedName>
</protein>
<sequence>MRTKIVAVLLISAIFIGALMGVITYQWSISSKGARVGCYHVAITNVKGSVEPGDVKRALLKCPYVIRVGGIRTAPSSCDAYIIVKAPTPVSKYDIAQELSQALRKAGLGKAPAVFLNSVNAYVVEVAVEDPKIPASVAARKVASAPTILAIFKVERRGSVYVFEVASLEEEYPVAYSVTGALKLAGLKPVGVANVTPVKWGYVL</sequence>
<organism evidence="1 2">
    <name type="scientific">Methanopyrus kandleri</name>
    <dbReference type="NCBI Taxonomy" id="2320"/>
    <lineage>
        <taxon>Archaea</taxon>
        <taxon>Methanobacteriati</taxon>
        <taxon>Methanobacteriota</taxon>
        <taxon>Methanomada group</taxon>
        <taxon>Methanopyri</taxon>
        <taxon>Methanopyrales</taxon>
        <taxon>Methanopyraceae</taxon>
        <taxon>Methanopyrus</taxon>
    </lineage>
</organism>
<name>A0A832WK90_9EURY</name>
<dbReference type="GeneID" id="1476953"/>
<dbReference type="AlphaFoldDB" id="A0A832WK90"/>